<comment type="caution">
    <text evidence="8">The sequence shown here is derived from an EMBL/GenBank/DDBJ whole genome shotgun (WGS) entry which is preliminary data.</text>
</comment>
<dbReference type="PANTHER" id="PTHR14319">
    <property type="entry name" value="FIVE-SPAN TRANSMEMBRANE PROTEIN M83"/>
    <property type="match status" value="1"/>
</dbReference>
<gene>
    <name evidence="8" type="ORF">EGW08_019644</name>
</gene>
<evidence type="ECO:0000256" key="7">
    <source>
        <dbReference type="SAM" id="Phobius"/>
    </source>
</evidence>
<keyword evidence="5 7" id="KW-1133">Transmembrane helix</keyword>
<feature type="transmembrane region" description="Helical" evidence="7">
    <location>
        <begin position="109"/>
        <end position="131"/>
    </location>
</feature>
<protein>
    <recommendedName>
        <fullName evidence="10">Transmembrane protein 8B</fullName>
    </recommendedName>
</protein>
<dbReference type="OrthoDB" id="69646at2759"/>
<sequence length="222" mass="25407">MDSKEQLIDRTLGWSALFSFFKTNKNQVCSIPVFQFYHACDGMRIMKYRLCITHYDVLQLADFFGSACSLWFTVVAMACIKQKHATGLLQIVGSFCLFVAVVYDRTHFALIASPIFSGLVIIGISWGLRMYRTKQLYPSWRRYVFFLVPGVMMAILAGACFTMFETKRNYKYLHSLWHTCIATSIVLLLPPKAVRADKIYGANEALIEMPQLSRISYSQNIS</sequence>
<reference evidence="8 9" key="1">
    <citation type="submission" date="2019-01" db="EMBL/GenBank/DDBJ databases">
        <title>A draft genome assembly of the solar-powered sea slug Elysia chlorotica.</title>
        <authorList>
            <person name="Cai H."/>
            <person name="Li Q."/>
            <person name="Fang X."/>
            <person name="Li J."/>
            <person name="Curtis N.E."/>
            <person name="Altenburger A."/>
            <person name="Shibata T."/>
            <person name="Feng M."/>
            <person name="Maeda T."/>
            <person name="Schwartz J.A."/>
            <person name="Shigenobu S."/>
            <person name="Lundholm N."/>
            <person name="Nishiyama T."/>
            <person name="Yang H."/>
            <person name="Hasebe M."/>
            <person name="Li S."/>
            <person name="Pierce S.K."/>
            <person name="Wang J."/>
        </authorList>
    </citation>
    <scope>NUCLEOTIDE SEQUENCE [LARGE SCALE GENOMIC DNA]</scope>
    <source>
        <strain evidence="8">EC2010</strain>
        <tissue evidence="8">Whole organism of an adult</tissue>
    </source>
</reference>
<dbReference type="EMBL" id="RQTK01001045">
    <property type="protein sequence ID" value="RUS72596.1"/>
    <property type="molecule type" value="Genomic_DNA"/>
</dbReference>
<evidence type="ECO:0000313" key="9">
    <source>
        <dbReference type="Proteomes" id="UP000271974"/>
    </source>
</evidence>
<proteinExistence type="inferred from homology"/>
<dbReference type="Proteomes" id="UP000271974">
    <property type="component" value="Unassembled WGS sequence"/>
</dbReference>
<evidence type="ECO:0000256" key="6">
    <source>
        <dbReference type="ARBA" id="ARBA00023136"/>
    </source>
</evidence>
<dbReference type="PANTHER" id="PTHR14319:SF3">
    <property type="entry name" value="TRANSMEMBRANE PROTEIN-LIKE PROTEIN"/>
    <property type="match status" value="1"/>
</dbReference>
<keyword evidence="3" id="KW-1003">Cell membrane</keyword>
<keyword evidence="9" id="KW-1185">Reference proteome</keyword>
<evidence type="ECO:0000256" key="3">
    <source>
        <dbReference type="ARBA" id="ARBA00022475"/>
    </source>
</evidence>
<comment type="subcellular location">
    <subcellularLocation>
        <location evidence="1">Cell membrane</location>
        <topology evidence="1">Multi-pass membrane protein</topology>
    </subcellularLocation>
</comment>
<keyword evidence="6 7" id="KW-0472">Membrane</keyword>
<evidence type="ECO:0000256" key="2">
    <source>
        <dbReference type="ARBA" id="ARBA00005542"/>
    </source>
</evidence>
<organism evidence="8 9">
    <name type="scientific">Elysia chlorotica</name>
    <name type="common">Eastern emerald elysia</name>
    <name type="synonym">Sea slug</name>
    <dbReference type="NCBI Taxonomy" id="188477"/>
    <lineage>
        <taxon>Eukaryota</taxon>
        <taxon>Metazoa</taxon>
        <taxon>Spiralia</taxon>
        <taxon>Lophotrochozoa</taxon>
        <taxon>Mollusca</taxon>
        <taxon>Gastropoda</taxon>
        <taxon>Heterobranchia</taxon>
        <taxon>Euthyneura</taxon>
        <taxon>Panpulmonata</taxon>
        <taxon>Sacoglossa</taxon>
        <taxon>Placobranchoidea</taxon>
        <taxon>Plakobranchidae</taxon>
        <taxon>Elysia</taxon>
    </lineage>
</organism>
<feature type="transmembrane region" description="Helical" evidence="7">
    <location>
        <begin position="87"/>
        <end position="103"/>
    </location>
</feature>
<dbReference type="GO" id="GO:0005886">
    <property type="term" value="C:plasma membrane"/>
    <property type="evidence" value="ECO:0007669"/>
    <property type="project" value="UniProtKB-SubCell"/>
</dbReference>
<dbReference type="STRING" id="188477.A0A433STK6"/>
<comment type="similarity">
    <text evidence="2">Belongs to the TMEM8 family.</text>
</comment>
<dbReference type="AlphaFoldDB" id="A0A433STK6"/>
<feature type="transmembrane region" description="Helical" evidence="7">
    <location>
        <begin position="170"/>
        <end position="189"/>
    </location>
</feature>
<dbReference type="Pfam" id="PF12036">
    <property type="entry name" value="DUF3522"/>
    <property type="match status" value="1"/>
</dbReference>
<evidence type="ECO:0000256" key="1">
    <source>
        <dbReference type="ARBA" id="ARBA00004651"/>
    </source>
</evidence>
<feature type="transmembrane region" description="Helical" evidence="7">
    <location>
        <begin position="143"/>
        <end position="164"/>
    </location>
</feature>
<evidence type="ECO:0000256" key="5">
    <source>
        <dbReference type="ARBA" id="ARBA00022989"/>
    </source>
</evidence>
<dbReference type="InterPro" id="IPR021910">
    <property type="entry name" value="NGX6/PGAP6/MYMK"/>
</dbReference>
<accession>A0A433STK6</accession>
<name>A0A433STK6_ELYCH</name>
<evidence type="ECO:0000256" key="4">
    <source>
        <dbReference type="ARBA" id="ARBA00022692"/>
    </source>
</evidence>
<evidence type="ECO:0008006" key="10">
    <source>
        <dbReference type="Google" id="ProtNLM"/>
    </source>
</evidence>
<evidence type="ECO:0000313" key="8">
    <source>
        <dbReference type="EMBL" id="RUS72596.1"/>
    </source>
</evidence>
<keyword evidence="4 7" id="KW-0812">Transmembrane</keyword>